<dbReference type="AlphaFoldDB" id="A0ABD5H536"/>
<proteinExistence type="predicted"/>
<comment type="caution">
    <text evidence="1">The sequence shown here is derived from an EMBL/GenBank/DDBJ whole genome shotgun (WGS) entry which is preliminary data.</text>
</comment>
<protein>
    <submittedName>
        <fullName evidence="1">Sodium:solute symporter</fullName>
    </submittedName>
</protein>
<evidence type="ECO:0000313" key="1">
    <source>
        <dbReference type="EMBL" id="MDW2636719.1"/>
    </source>
</evidence>
<dbReference type="RefSeq" id="WP_102046756.1">
    <property type="nucleotide sequence ID" value="NZ_JAVTTK010000016.1"/>
</dbReference>
<sequence length="40" mass="4199">MKKMYVCSLWALFFSILFGIGAAAGAIGFIGAMKMLAGVL</sequence>
<name>A0ABD5H536_9ENTR</name>
<gene>
    <name evidence="1" type="ORF">RYZ90_23000</name>
</gene>
<evidence type="ECO:0000313" key="2">
    <source>
        <dbReference type="Proteomes" id="UP001269984"/>
    </source>
</evidence>
<accession>A0ABD5H536</accession>
<reference evidence="1 2" key="1">
    <citation type="submission" date="2023-10" db="EMBL/GenBank/DDBJ databases">
        <title>Fecal carriage and genetic characteristics of carbapenem-resistant Enterobacterales among healthy adults from four provinces of China.</title>
        <authorList>
            <person name="Li Y."/>
            <person name="Zhang R."/>
        </authorList>
    </citation>
    <scope>NUCLEOTIDE SEQUENCE [LARGE SCALE GENOMIC DNA]</scope>
    <source>
        <strain evidence="1 2">HN-71</strain>
    </source>
</reference>
<dbReference type="Proteomes" id="UP001269984">
    <property type="component" value="Unassembled WGS sequence"/>
</dbReference>
<dbReference type="EMBL" id="JAWPAZ010000012">
    <property type="protein sequence ID" value="MDW2636719.1"/>
    <property type="molecule type" value="Genomic_DNA"/>
</dbReference>
<organism evidence="1 2">
    <name type="scientific">Citrobacter portucalensis</name>
    <dbReference type="NCBI Taxonomy" id="1639133"/>
    <lineage>
        <taxon>Bacteria</taxon>
        <taxon>Pseudomonadati</taxon>
        <taxon>Pseudomonadota</taxon>
        <taxon>Gammaproteobacteria</taxon>
        <taxon>Enterobacterales</taxon>
        <taxon>Enterobacteriaceae</taxon>
        <taxon>Citrobacter</taxon>
        <taxon>Citrobacter freundii complex</taxon>
    </lineage>
</organism>